<name>A0A9X6XJC7_9LACO</name>
<evidence type="ECO:0000313" key="2">
    <source>
        <dbReference type="Proteomes" id="UP000218139"/>
    </source>
</evidence>
<proteinExistence type="predicted"/>
<reference evidence="1 2" key="1">
    <citation type="submission" date="2016-05" db="EMBL/GenBank/DDBJ databases">
        <authorList>
            <person name="Lee J.-Y."/>
            <person name="Kim E.B."/>
            <person name="Choi Y.-J."/>
        </authorList>
    </citation>
    <scope>NUCLEOTIDE SEQUENCE [LARGE SCALE GENOMIC DNA]</scope>
    <source>
        <strain evidence="1 2">KLA006</strain>
    </source>
</reference>
<protein>
    <submittedName>
        <fullName evidence="1">Uncharacterized protein</fullName>
    </submittedName>
</protein>
<accession>A0A9X6XJC7</accession>
<comment type="caution">
    <text evidence="1">The sequence shown here is derived from an EMBL/GenBank/DDBJ whole genome shotgun (WGS) entry which is preliminary data.</text>
</comment>
<dbReference type="RefSeq" id="WP_086201029.1">
    <property type="nucleotide sequence ID" value="NZ_LXZG01000077.1"/>
</dbReference>
<dbReference type="EMBL" id="LXZO01000066">
    <property type="protein sequence ID" value="PAY48316.1"/>
    <property type="molecule type" value="Genomic_DNA"/>
</dbReference>
<dbReference type="Proteomes" id="UP000218139">
    <property type="component" value="Unassembled WGS sequence"/>
</dbReference>
<evidence type="ECO:0000313" key="1">
    <source>
        <dbReference type="EMBL" id="PAY48316.1"/>
    </source>
</evidence>
<sequence length="1452" mass="166816">MTLYVGKISHAGTGKGHRTGELRETEGVTDSQTFASIFGARGRTNSYSSNNKVSMIEIFGDNYNIYVDPTELTRADDLAFVKAHVSSISNWNALSNYMEKYYPNEAQITLNKYARNVNFDGLTNKARQEVVRLYLGVGDEKQLKEMLEKDDEETIFKDMVARAIKNQGKKTFTTTLGGIEFVATVAVKNVSVRTKDSSVKVVYTIKGIEAQGSASYAGKAADKKVFSAIKKYGMDFFKNVNGSDDLTFVYNFDEIQSKEARVYQITSETAANFASIIAMINDKLAKVSAEDIGIDELSDYSRATTIKKLFGELGISLSSGSKTFLDDDDLRLYANKEITSNEILTRYNAEFADIIKKLLLVRFEDNNVAFDVYAQRAVENVSDDFRGVNPSELLKDAEDIAHNVVDKYRDGIASQTGAENLLSLYRYNNSTHDKAIIDELSKNLLRVESDKKADNKDNNELFSLVSGAVVSRLDKLSDDVWKEFLAENLIDSESAYAKTMDLKTKFITDETDLLTGAIMAQATDINENNVDDVVRSYLDSHRAVISQYYEEHFPFALLLEEVKTELLQEVRQTEPYNKVNVRYWQGKVSKLADWQKAKVYQKDLDKFIAERTPDWKEQLDKQDRNELLQERWHDLKQELEKDKYSFNIFNKVTQQSYGFDFDLLNDDFFARFLQKGEAIISDFIEEKAKEIYDNANSNQGQSIPETPAIAALMIYQSHQSELIEQVKKATLDSAEWNGEIESIIASLATFFKNNKQFVLNNIKRSRFMTLSFDDLTEILHDLWKDQKDDYDYVEDESIDIELLADQVMDGQTTLTYPKEDNFTDTYGLNDVKKVVEANKEAFTKSKDKTTTFFELVADEHEERRMARVRIVKDVLNNSLPSRVTDYSDVYDKLLETAKERGYDPSNQEHVEMLKKFLLSVEPNLSNAKDLFEDEYVERELSSDANEFARLLMTDSHFDMHLKQAINTMPYFEDNEVNESDVVEYLKNPEMSISEISQKITYGLNDKDLSRVANLYRTGNATEKQRVLDLLEDINFHSERFQLETEDYTAEDIADRIPALDHTFMYVSDDNKPKEVDRATVLKIINKHFVEFKQALYQRKQSDLLINLLLLQDNDADLNDLESIVDEIMQGQVRIEYTEKGLTTYYYQNEVTNFVANNYKSFADAKDKRELFFALKKDDFEDKLAERKEEIRSHLANFFPDGNSFDLRIENYVRRKAEEKGYKPDITKEYRKFLDYCGRLLPVVNKAQKEFAKTYDNVFVDDVEDTFLNDFINSSEFENAFNSVPMPQWVTDEEVSNKGALLKTAHASFETFANGVIDENSMGFDYSFNVMLNKAKMDQWIDANADSLYEDFVDAKKEDSALTFEEYLKEVDFNKVVANSFDASAAKDTWVQKFMDKASSLGHSSIECVRVAKEMTDLELWSFASAERKNSSDSVVEQIFEKHPFEPEITVIQ</sequence>
<organism evidence="1 2">
    <name type="scientific">Ligilactobacillus salivarius</name>
    <dbReference type="NCBI Taxonomy" id="1624"/>
    <lineage>
        <taxon>Bacteria</taxon>
        <taxon>Bacillati</taxon>
        <taxon>Bacillota</taxon>
        <taxon>Bacilli</taxon>
        <taxon>Lactobacillales</taxon>
        <taxon>Lactobacillaceae</taxon>
        <taxon>Ligilactobacillus</taxon>
    </lineage>
</organism>
<gene>
    <name evidence="1" type="ORF">A8C52_05145</name>
</gene>